<dbReference type="Proteomes" id="UP001172684">
    <property type="component" value="Unassembled WGS sequence"/>
</dbReference>
<gene>
    <name evidence="2" type="ORF">H2201_004685</name>
</gene>
<name>A0ABQ9NW34_9PEZI</name>
<feature type="compositionally biased region" description="Low complexity" evidence="1">
    <location>
        <begin position="73"/>
        <end position="82"/>
    </location>
</feature>
<feature type="compositionally biased region" description="Basic and acidic residues" evidence="1">
    <location>
        <begin position="155"/>
        <end position="165"/>
    </location>
</feature>
<evidence type="ECO:0000313" key="2">
    <source>
        <dbReference type="EMBL" id="KAJ9665211.1"/>
    </source>
</evidence>
<reference evidence="2" key="1">
    <citation type="submission" date="2022-10" db="EMBL/GenBank/DDBJ databases">
        <title>Culturing micro-colonial fungi from biological soil crusts in the Mojave desert and describing Neophaeococcomyces mojavensis, and introducing the new genera and species Taxawa tesnikishii.</title>
        <authorList>
            <person name="Kurbessoian T."/>
            <person name="Stajich J.E."/>
        </authorList>
    </citation>
    <scope>NUCLEOTIDE SEQUENCE</scope>
    <source>
        <strain evidence="2">TK_1</strain>
    </source>
</reference>
<keyword evidence="3" id="KW-1185">Reference proteome</keyword>
<sequence length="165" mass="17442">MVLHDVDKAWDVLTDNEKRRIFAIWCTQPPATIDWKTVAGALGSSSSEANRVAHFNALKKLRTAGAIVKGNGTPSASAATTPTPTPKKPRAKKAKTDEDGAGNDDTTPKPKSTPKKPRGTKRKAENDGSGDEAGGDGEAPTTPVRKVIKKSVTPAKDEVKADNDD</sequence>
<proteinExistence type="predicted"/>
<evidence type="ECO:0008006" key="4">
    <source>
        <dbReference type="Google" id="ProtNLM"/>
    </source>
</evidence>
<feature type="compositionally biased region" description="Basic residues" evidence="1">
    <location>
        <begin position="112"/>
        <end position="121"/>
    </location>
</feature>
<evidence type="ECO:0000313" key="3">
    <source>
        <dbReference type="Proteomes" id="UP001172684"/>
    </source>
</evidence>
<evidence type="ECO:0000256" key="1">
    <source>
        <dbReference type="SAM" id="MobiDB-lite"/>
    </source>
</evidence>
<comment type="caution">
    <text evidence="2">The sequence shown here is derived from an EMBL/GenBank/DDBJ whole genome shotgun (WGS) entry which is preliminary data.</text>
</comment>
<feature type="region of interest" description="Disordered" evidence="1">
    <location>
        <begin position="67"/>
        <end position="165"/>
    </location>
</feature>
<dbReference type="EMBL" id="JAPDRL010000031">
    <property type="protein sequence ID" value="KAJ9665211.1"/>
    <property type="molecule type" value="Genomic_DNA"/>
</dbReference>
<protein>
    <recommendedName>
        <fullName evidence="4">Myb-like domain-containing protein</fullName>
    </recommendedName>
</protein>
<accession>A0ABQ9NW34</accession>
<organism evidence="2 3">
    <name type="scientific">Coniosporium apollinis</name>
    <dbReference type="NCBI Taxonomy" id="61459"/>
    <lineage>
        <taxon>Eukaryota</taxon>
        <taxon>Fungi</taxon>
        <taxon>Dikarya</taxon>
        <taxon>Ascomycota</taxon>
        <taxon>Pezizomycotina</taxon>
        <taxon>Dothideomycetes</taxon>
        <taxon>Dothideomycetes incertae sedis</taxon>
        <taxon>Coniosporium</taxon>
    </lineage>
</organism>